<dbReference type="EC" id="2.7.13.3" evidence="2"/>
<feature type="modified residue" description="4-aspartylphosphate" evidence="4">
    <location>
        <position position="455"/>
    </location>
</feature>
<dbReference type="SUPFAM" id="SSF55874">
    <property type="entry name" value="ATPase domain of HSP90 chaperone/DNA topoisomerase II/histidine kinase"/>
    <property type="match status" value="1"/>
</dbReference>
<dbReference type="Gene3D" id="3.30.450.20">
    <property type="entry name" value="PAS domain"/>
    <property type="match status" value="1"/>
</dbReference>
<dbReference type="InterPro" id="IPR004358">
    <property type="entry name" value="Sig_transdc_His_kin-like_C"/>
</dbReference>
<evidence type="ECO:0000259" key="6">
    <source>
        <dbReference type="PROSITE" id="PS50109"/>
    </source>
</evidence>
<evidence type="ECO:0000256" key="1">
    <source>
        <dbReference type="ARBA" id="ARBA00000085"/>
    </source>
</evidence>
<keyword evidence="11" id="KW-1185">Reference proteome</keyword>
<dbReference type="Proteomes" id="UP000781958">
    <property type="component" value="Unassembled WGS sequence"/>
</dbReference>
<evidence type="ECO:0000313" key="10">
    <source>
        <dbReference type="EMBL" id="MBP2295421.1"/>
    </source>
</evidence>
<sequence>MSCDNSAGKAQQSGGPLSAERRFQLLVEHVIDYAIYMLDPSGVVISWNAGAQRFKGYAACDIIGQHFSCFYTEEDRAAGKPELGLRTALQEGKFETEGWRVRKDGTRFWASVVIDAIRDEAGELIGFAKITRDITERKAAQEALEQARAELLQVQKMEAVGQLSGGIAHDFNNLLQALSGCLKLIERRAAEPAIRPVLEAGNQAIEHGTKLVRQLMSFARQQDLRPEAVDVRDRVLGMSALLARALRADIRLESDFAPSLWAVQVDPTQFELALLNLAVNARDAMPHGGALVVRACNQALPAGDPRGVTGDFVHLTITDTGSGMPPEVLGRAFDPYFTTKDVGKGSGLGLSQVYGFVRNSGGAAWIDSAVGKGTTVHVLLPRSPASPPVPADVVAEQRPQARRSARVLVVEDDAIVSMTVAAALEDVGFVVERAVTADDALPILAAGGVDLLFSDVVMPGTMNGVELAREAQRRQPGLPIILATGYSEDIAKAAGIEVLPKPYRVEQLIKLFDKVLSKAAEAPEAV</sequence>
<dbReference type="EMBL" id="JAGINP010000021">
    <property type="protein sequence ID" value="MBP2295421.1"/>
    <property type="molecule type" value="Genomic_DNA"/>
</dbReference>
<accession>A0ABS4SS85</accession>
<keyword evidence="5" id="KW-0175">Coiled coil</keyword>
<evidence type="ECO:0000259" key="7">
    <source>
        <dbReference type="PROSITE" id="PS50110"/>
    </source>
</evidence>
<dbReference type="PROSITE" id="PS50109">
    <property type="entry name" value="HIS_KIN"/>
    <property type="match status" value="1"/>
</dbReference>
<dbReference type="PROSITE" id="PS50112">
    <property type="entry name" value="PAS"/>
    <property type="match status" value="1"/>
</dbReference>
<evidence type="ECO:0000259" key="8">
    <source>
        <dbReference type="PROSITE" id="PS50112"/>
    </source>
</evidence>
<dbReference type="Pfam" id="PF02518">
    <property type="entry name" value="HATPase_c"/>
    <property type="match status" value="1"/>
</dbReference>
<dbReference type="SUPFAM" id="SSF52172">
    <property type="entry name" value="CheY-like"/>
    <property type="match status" value="1"/>
</dbReference>
<organism evidence="10 11">
    <name type="scientific">Azospirillum rugosum</name>
    <dbReference type="NCBI Taxonomy" id="416170"/>
    <lineage>
        <taxon>Bacteria</taxon>
        <taxon>Pseudomonadati</taxon>
        <taxon>Pseudomonadota</taxon>
        <taxon>Alphaproteobacteria</taxon>
        <taxon>Rhodospirillales</taxon>
        <taxon>Azospirillaceae</taxon>
        <taxon>Azospirillum</taxon>
    </lineage>
</organism>
<reference evidence="10 11" key="1">
    <citation type="submission" date="2021-03" db="EMBL/GenBank/DDBJ databases">
        <title>Genomic Encyclopedia of Type Strains, Phase III (KMG-III): the genomes of soil and plant-associated and newly described type strains.</title>
        <authorList>
            <person name="Whitman W."/>
        </authorList>
    </citation>
    <scope>NUCLEOTIDE SEQUENCE [LARGE SCALE GENOMIC DNA]</scope>
    <source>
        <strain evidence="10 11">IMMIB AFH-6</strain>
    </source>
</reference>
<gene>
    <name evidence="10" type="ORF">J2851_005226</name>
</gene>
<feature type="domain" description="PAS" evidence="8">
    <location>
        <begin position="19"/>
        <end position="92"/>
    </location>
</feature>
<dbReference type="PRINTS" id="PR00344">
    <property type="entry name" value="BCTRLSENSOR"/>
</dbReference>
<dbReference type="InterPro" id="IPR001789">
    <property type="entry name" value="Sig_transdc_resp-reg_receiver"/>
</dbReference>
<dbReference type="SMART" id="SM00448">
    <property type="entry name" value="REC"/>
    <property type="match status" value="1"/>
</dbReference>
<evidence type="ECO:0000259" key="9">
    <source>
        <dbReference type="PROSITE" id="PS50113"/>
    </source>
</evidence>
<dbReference type="CDD" id="cd00082">
    <property type="entry name" value="HisKA"/>
    <property type="match status" value="1"/>
</dbReference>
<dbReference type="InterPro" id="IPR001610">
    <property type="entry name" value="PAC"/>
</dbReference>
<dbReference type="SUPFAM" id="SSF47384">
    <property type="entry name" value="Homodimeric domain of signal transducing histidine kinase"/>
    <property type="match status" value="1"/>
</dbReference>
<dbReference type="InterPro" id="IPR035965">
    <property type="entry name" value="PAS-like_dom_sf"/>
</dbReference>
<dbReference type="Pfam" id="PF13426">
    <property type="entry name" value="PAS_9"/>
    <property type="match status" value="1"/>
</dbReference>
<dbReference type="InterPro" id="IPR000700">
    <property type="entry name" value="PAS-assoc_C"/>
</dbReference>
<evidence type="ECO:0000256" key="4">
    <source>
        <dbReference type="PROSITE-ProRule" id="PRU00169"/>
    </source>
</evidence>
<dbReference type="PROSITE" id="PS50113">
    <property type="entry name" value="PAC"/>
    <property type="match status" value="1"/>
</dbReference>
<dbReference type="SUPFAM" id="SSF55785">
    <property type="entry name" value="PYP-like sensor domain (PAS domain)"/>
    <property type="match status" value="1"/>
</dbReference>
<dbReference type="InterPro" id="IPR005467">
    <property type="entry name" value="His_kinase_dom"/>
</dbReference>
<feature type="coiled-coil region" evidence="5">
    <location>
        <begin position="130"/>
        <end position="157"/>
    </location>
</feature>
<dbReference type="Gene3D" id="3.40.50.2300">
    <property type="match status" value="1"/>
</dbReference>
<dbReference type="InterPro" id="IPR003661">
    <property type="entry name" value="HisK_dim/P_dom"/>
</dbReference>
<feature type="domain" description="PAC" evidence="9">
    <location>
        <begin position="94"/>
        <end position="146"/>
    </location>
</feature>
<protein>
    <recommendedName>
        <fullName evidence="2">histidine kinase</fullName>
        <ecNumber evidence="2">2.7.13.3</ecNumber>
    </recommendedName>
</protein>
<dbReference type="PANTHER" id="PTHR43065">
    <property type="entry name" value="SENSOR HISTIDINE KINASE"/>
    <property type="match status" value="1"/>
</dbReference>
<comment type="caution">
    <text evidence="10">The sequence shown here is derived from an EMBL/GenBank/DDBJ whole genome shotgun (WGS) entry which is preliminary data.</text>
</comment>
<comment type="catalytic activity">
    <reaction evidence="1">
        <text>ATP + protein L-histidine = ADP + protein N-phospho-L-histidine.</text>
        <dbReference type="EC" id="2.7.13.3"/>
    </reaction>
</comment>
<feature type="domain" description="Response regulatory" evidence="7">
    <location>
        <begin position="406"/>
        <end position="516"/>
    </location>
</feature>
<dbReference type="SMART" id="SM00387">
    <property type="entry name" value="HATPase_c"/>
    <property type="match status" value="1"/>
</dbReference>
<dbReference type="InterPro" id="IPR000014">
    <property type="entry name" value="PAS"/>
</dbReference>
<evidence type="ECO:0000256" key="3">
    <source>
        <dbReference type="ARBA" id="ARBA00022553"/>
    </source>
</evidence>
<dbReference type="NCBIfam" id="TIGR00229">
    <property type="entry name" value="sensory_box"/>
    <property type="match status" value="1"/>
</dbReference>
<keyword evidence="3 4" id="KW-0597">Phosphoprotein</keyword>
<dbReference type="RefSeq" id="WP_209769904.1">
    <property type="nucleotide sequence ID" value="NZ_JAGINP010000021.1"/>
</dbReference>
<name>A0ABS4SS85_9PROT</name>
<dbReference type="SMART" id="SM00388">
    <property type="entry name" value="HisKA"/>
    <property type="match status" value="1"/>
</dbReference>
<dbReference type="InterPro" id="IPR036890">
    <property type="entry name" value="HATPase_C_sf"/>
</dbReference>
<evidence type="ECO:0000256" key="2">
    <source>
        <dbReference type="ARBA" id="ARBA00012438"/>
    </source>
</evidence>
<dbReference type="PROSITE" id="PS50110">
    <property type="entry name" value="RESPONSE_REGULATORY"/>
    <property type="match status" value="1"/>
</dbReference>
<evidence type="ECO:0000313" key="11">
    <source>
        <dbReference type="Proteomes" id="UP000781958"/>
    </source>
</evidence>
<dbReference type="SMART" id="SM00086">
    <property type="entry name" value="PAC"/>
    <property type="match status" value="1"/>
</dbReference>
<dbReference type="Pfam" id="PF00072">
    <property type="entry name" value="Response_reg"/>
    <property type="match status" value="1"/>
</dbReference>
<dbReference type="InterPro" id="IPR036097">
    <property type="entry name" value="HisK_dim/P_sf"/>
</dbReference>
<dbReference type="Gene3D" id="3.30.565.10">
    <property type="entry name" value="Histidine kinase-like ATPase, C-terminal domain"/>
    <property type="match status" value="1"/>
</dbReference>
<dbReference type="CDD" id="cd00130">
    <property type="entry name" value="PAS"/>
    <property type="match status" value="1"/>
</dbReference>
<proteinExistence type="predicted"/>
<dbReference type="InterPro" id="IPR003594">
    <property type="entry name" value="HATPase_dom"/>
</dbReference>
<dbReference type="InterPro" id="IPR011006">
    <property type="entry name" value="CheY-like_superfamily"/>
</dbReference>
<feature type="domain" description="Histidine kinase" evidence="6">
    <location>
        <begin position="166"/>
        <end position="384"/>
    </location>
</feature>
<dbReference type="Gene3D" id="1.10.287.130">
    <property type="match status" value="1"/>
</dbReference>
<dbReference type="PANTHER" id="PTHR43065:SF49">
    <property type="entry name" value="HISTIDINE KINASE"/>
    <property type="match status" value="1"/>
</dbReference>
<evidence type="ECO:0000256" key="5">
    <source>
        <dbReference type="SAM" id="Coils"/>
    </source>
</evidence>